<evidence type="ECO:0000259" key="9">
    <source>
        <dbReference type="PROSITE" id="PS50076"/>
    </source>
</evidence>
<evidence type="ECO:0000256" key="3">
    <source>
        <dbReference type="ARBA" id="ARBA00022989"/>
    </source>
</evidence>
<keyword evidence="11" id="KW-1185">Reference proteome</keyword>
<protein>
    <recommendedName>
        <fullName evidence="9">J domain-containing protein</fullName>
    </recommendedName>
</protein>
<keyword evidence="8" id="KW-0732">Signal</keyword>
<keyword evidence="2 7" id="KW-0812">Transmembrane</keyword>
<evidence type="ECO:0000313" key="11">
    <source>
        <dbReference type="Proteomes" id="UP001165122"/>
    </source>
</evidence>
<dbReference type="Proteomes" id="UP001165122">
    <property type="component" value="Unassembled WGS sequence"/>
</dbReference>
<dbReference type="GO" id="GO:0005789">
    <property type="term" value="C:endoplasmic reticulum membrane"/>
    <property type="evidence" value="ECO:0007669"/>
    <property type="project" value="TreeGrafter"/>
</dbReference>
<accession>A0A9W7DKH3</accession>
<sequence length="480" mass="54143">MTSSLSKVTVLLFVTTLLLCSTVPTLSIKMNTGHKDFAASSESPEIVGDNVGAAPQKATQQREAVKEDKPFVPHELEGLDWGESYDPNDQFCGKYDCYSVLGLDYETGKGEGTLSKSEISQVYRAMSRKYHPDKLIAKQKGMSKKRQKKLRSRFVYIAKAHEVLQDPSRKMSYDYYHTAAEHEYDAAFGKSFSVHNAPLSSLSMVVMGIFGVLSVLSYFLRRNKYDVIKSHVVLAAVNDLSQLQGGGTESIWTRDKCVELMKVVLGKGVVDVGEKAADKGKGGKKGKKGKGATDSPKKASEKEEAAVVDKKDEALVAQMKEALKKTDIDPKKLGKKELTKKYLELFCPIIVEAFYDDFGGGYRKPKVPDDIFVYIFVIFLISDFPKWVGFWIRFYYRRVKKVDYDAGEIEYFTKKSMGTRWDILSEEDKKGALMKELWKEENLDTWDYEMDVRLYGAKKASMIRKYKKEGAGGGDDDYVE</sequence>
<dbReference type="AlphaFoldDB" id="A0A9W7DKH3"/>
<dbReference type="PROSITE" id="PS50076">
    <property type="entry name" value="DNAJ_2"/>
    <property type="match status" value="1"/>
</dbReference>
<feature type="signal peptide" evidence="8">
    <location>
        <begin position="1"/>
        <end position="27"/>
    </location>
</feature>
<evidence type="ECO:0000256" key="6">
    <source>
        <dbReference type="SAM" id="MobiDB-lite"/>
    </source>
</evidence>
<comment type="subcellular location">
    <subcellularLocation>
        <location evidence="1">Membrane</location>
        <topology evidence="1">Multi-pass membrane protein</topology>
    </subcellularLocation>
</comment>
<proteinExistence type="predicted"/>
<dbReference type="InterPro" id="IPR044632">
    <property type="entry name" value="DNAJC25-like"/>
</dbReference>
<dbReference type="PANTHER" id="PTHR44176:SF1">
    <property type="entry name" value="DNAJ HOMOLOG SUBFAMILY C MEMBER 25"/>
    <property type="match status" value="1"/>
</dbReference>
<evidence type="ECO:0000256" key="5">
    <source>
        <dbReference type="ARBA" id="ARBA00023186"/>
    </source>
</evidence>
<dbReference type="InterPro" id="IPR018253">
    <property type="entry name" value="DnaJ_domain_CS"/>
</dbReference>
<dbReference type="OrthoDB" id="10250354at2759"/>
<dbReference type="SUPFAM" id="SSF46565">
    <property type="entry name" value="Chaperone J-domain"/>
    <property type="match status" value="1"/>
</dbReference>
<gene>
    <name evidence="10" type="ORF">TrLO_g5467</name>
</gene>
<dbReference type="CDD" id="cd06257">
    <property type="entry name" value="DnaJ"/>
    <property type="match status" value="1"/>
</dbReference>
<comment type="caution">
    <text evidence="10">The sequence shown here is derived from an EMBL/GenBank/DDBJ whole genome shotgun (WGS) entry which is preliminary data.</text>
</comment>
<dbReference type="PRINTS" id="PR00625">
    <property type="entry name" value="JDOMAIN"/>
</dbReference>
<dbReference type="GO" id="GO:0006457">
    <property type="term" value="P:protein folding"/>
    <property type="evidence" value="ECO:0007669"/>
    <property type="project" value="InterPro"/>
</dbReference>
<evidence type="ECO:0000256" key="8">
    <source>
        <dbReference type="SAM" id="SignalP"/>
    </source>
</evidence>
<dbReference type="InterPro" id="IPR001623">
    <property type="entry name" value="DnaJ_domain"/>
</dbReference>
<evidence type="ECO:0000256" key="1">
    <source>
        <dbReference type="ARBA" id="ARBA00004141"/>
    </source>
</evidence>
<dbReference type="PROSITE" id="PS00636">
    <property type="entry name" value="DNAJ_1"/>
    <property type="match status" value="1"/>
</dbReference>
<keyword evidence="5" id="KW-0143">Chaperone</keyword>
<dbReference type="InterPro" id="IPR036869">
    <property type="entry name" value="J_dom_sf"/>
</dbReference>
<reference evidence="11" key="1">
    <citation type="journal article" date="2023" name="Commun. Biol.">
        <title>Genome analysis of Parmales, the sister group of diatoms, reveals the evolutionary specialization of diatoms from phago-mixotrophs to photoautotrophs.</title>
        <authorList>
            <person name="Ban H."/>
            <person name="Sato S."/>
            <person name="Yoshikawa S."/>
            <person name="Yamada K."/>
            <person name="Nakamura Y."/>
            <person name="Ichinomiya M."/>
            <person name="Sato N."/>
            <person name="Blanc-Mathieu R."/>
            <person name="Endo H."/>
            <person name="Kuwata A."/>
            <person name="Ogata H."/>
        </authorList>
    </citation>
    <scope>NUCLEOTIDE SEQUENCE [LARGE SCALE GENOMIC DNA]</scope>
    <source>
        <strain evidence="11">NIES 3700</strain>
    </source>
</reference>
<name>A0A9W7DKH3_9STRA</name>
<organism evidence="10 11">
    <name type="scientific">Triparma laevis f. longispina</name>
    <dbReference type="NCBI Taxonomy" id="1714387"/>
    <lineage>
        <taxon>Eukaryota</taxon>
        <taxon>Sar</taxon>
        <taxon>Stramenopiles</taxon>
        <taxon>Ochrophyta</taxon>
        <taxon>Bolidophyceae</taxon>
        <taxon>Parmales</taxon>
        <taxon>Triparmaceae</taxon>
        <taxon>Triparma</taxon>
    </lineage>
</organism>
<dbReference type="EMBL" id="BRXW01000350">
    <property type="protein sequence ID" value="GMH46849.1"/>
    <property type="molecule type" value="Genomic_DNA"/>
</dbReference>
<feature type="transmembrane region" description="Helical" evidence="7">
    <location>
        <begin position="371"/>
        <end position="392"/>
    </location>
</feature>
<feature type="domain" description="J" evidence="9">
    <location>
        <begin position="96"/>
        <end position="177"/>
    </location>
</feature>
<dbReference type="PANTHER" id="PTHR44176">
    <property type="entry name" value="DNAJ HOMOLOG SUBFAMILY C MEMBER 25"/>
    <property type="match status" value="1"/>
</dbReference>
<feature type="region of interest" description="Disordered" evidence="6">
    <location>
        <begin position="276"/>
        <end position="303"/>
    </location>
</feature>
<evidence type="ECO:0000256" key="7">
    <source>
        <dbReference type="SAM" id="Phobius"/>
    </source>
</evidence>
<dbReference type="SMART" id="SM00271">
    <property type="entry name" value="DnaJ"/>
    <property type="match status" value="1"/>
</dbReference>
<keyword evidence="4 7" id="KW-0472">Membrane</keyword>
<feature type="chain" id="PRO_5040909867" description="J domain-containing protein" evidence="8">
    <location>
        <begin position="28"/>
        <end position="480"/>
    </location>
</feature>
<dbReference type="Pfam" id="PF00226">
    <property type="entry name" value="DnaJ"/>
    <property type="match status" value="1"/>
</dbReference>
<feature type="transmembrane region" description="Helical" evidence="7">
    <location>
        <begin position="199"/>
        <end position="220"/>
    </location>
</feature>
<keyword evidence="3 7" id="KW-1133">Transmembrane helix</keyword>
<evidence type="ECO:0000256" key="4">
    <source>
        <dbReference type="ARBA" id="ARBA00023136"/>
    </source>
</evidence>
<evidence type="ECO:0000313" key="10">
    <source>
        <dbReference type="EMBL" id="GMH46849.1"/>
    </source>
</evidence>
<dbReference type="Gene3D" id="1.10.287.110">
    <property type="entry name" value="DnaJ domain"/>
    <property type="match status" value="1"/>
</dbReference>
<evidence type="ECO:0000256" key="2">
    <source>
        <dbReference type="ARBA" id="ARBA00022692"/>
    </source>
</evidence>
<feature type="region of interest" description="Disordered" evidence="6">
    <location>
        <begin position="40"/>
        <end position="69"/>
    </location>
</feature>